<dbReference type="SUPFAM" id="SSF103473">
    <property type="entry name" value="MFS general substrate transporter"/>
    <property type="match status" value="1"/>
</dbReference>
<sequence>MYSLMASTTFCSISILPSQNQILSLVSFSPSLLLVSRIRRRPETLISGWSLRGRARIKARRRNLPPRDMSVAVPMSSSPPQRDLDDEPLNSAGNRDLLTTDMEGEMSSTSKTVSRKKKYRRSYMTCFGVDLSPDNIAVAMVYFVQGVLGLSRLAVSFYLKDDLHLDPAETAVISGFSSLPWLVKPLYGFISDSVPLFGYRRRSYLILSGLLGALSWSLMATLVDSKYSAAFCILLGSLSVAFSDVVVDSMVVERARGESQSMSGSLQSLCWGSSAFGGIVSSYFSGSLVDAYGVRFVFGVTALLPLMTSAVALLVNEQRLLGPARGQILAGPSFLENSKESIIELWETVRMPNVFLPTIFIFLWQATPHSDSAMFYFTTNKLGFTPEFLGRVKLVTSVASLVGVGLYNGFLKNVSLQKIFLVTTISGSALGMTQVLLVTGLNRMLGISDEWFAIGDSLILTVLGQASFMPVLVLAAKLCPEGMEATLFATLMSISNGGSVLGGLIGAGLTQLFGVTKDRFDNLTFLIILCNLSSLLPLPLLGLLPQDNLDAKPEDSSDIEMKSN</sequence>
<evidence type="ECO:0000313" key="9">
    <source>
        <dbReference type="EMBL" id="KAH7522301.1"/>
    </source>
</evidence>
<keyword evidence="5 8" id="KW-1133">Transmembrane helix</keyword>
<feature type="transmembrane region" description="Helical" evidence="8">
    <location>
        <begin position="292"/>
        <end position="315"/>
    </location>
</feature>
<comment type="similarity">
    <text evidence="2">Belongs to the major facilitator superfamily. Folate-biopterin transporter (TC 2.A.71) family.</text>
</comment>
<keyword evidence="6 8" id="KW-0472">Membrane</keyword>
<feature type="transmembrane region" description="Helical" evidence="8">
    <location>
        <begin position="487"/>
        <end position="513"/>
    </location>
</feature>
<dbReference type="GO" id="GO:0016020">
    <property type="term" value="C:membrane"/>
    <property type="evidence" value="ECO:0007669"/>
    <property type="project" value="UniProtKB-SubCell"/>
</dbReference>
<feature type="transmembrane region" description="Helical" evidence="8">
    <location>
        <begin position="388"/>
        <end position="407"/>
    </location>
</feature>
<dbReference type="PANTHER" id="PTHR31585">
    <property type="entry name" value="FOLATE-BIOPTERIN TRANSPORTER 1, CHLOROPLASTIC"/>
    <property type="match status" value="1"/>
</dbReference>
<comment type="subcellular location">
    <subcellularLocation>
        <location evidence="1">Membrane</location>
        <topology evidence="1">Multi-pass membrane protein</topology>
    </subcellularLocation>
</comment>
<feature type="transmembrane region" description="Helical" evidence="8">
    <location>
        <begin position="419"/>
        <end position="439"/>
    </location>
</feature>
<feature type="region of interest" description="Disordered" evidence="7">
    <location>
        <begin position="68"/>
        <end position="111"/>
    </location>
</feature>
<evidence type="ECO:0000256" key="1">
    <source>
        <dbReference type="ARBA" id="ARBA00004141"/>
    </source>
</evidence>
<evidence type="ECO:0000256" key="6">
    <source>
        <dbReference type="ARBA" id="ARBA00023136"/>
    </source>
</evidence>
<feature type="transmembrane region" description="Helical" evidence="8">
    <location>
        <begin position="451"/>
        <end position="475"/>
    </location>
</feature>
<evidence type="ECO:0000256" key="5">
    <source>
        <dbReference type="ARBA" id="ARBA00022989"/>
    </source>
</evidence>
<evidence type="ECO:0008006" key="11">
    <source>
        <dbReference type="Google" id="ProtNLM"/>
    </source>
</evidence>
<gene>
    <name evidence="9" type="ORF">FEM48_Zijuj07G0123800</name>
</gene>
<evidence type="ECO:0000256" key="7">
    <source>
        <dbReference type="SAM" id="MobiDB-lite"/>
    </source>
</evidence>
<evidence type="ECO:0000256" key="8">
    <source>
        <dbReference type="SAM" id="Phobius"/>
    </source>
</evidence>
<dbReference type="FunFam" id="1.20.1250.20:FF:000418">
    <property type="entry name" value="Folate-biopterin transporter 1, chloroplastic isoform A"/>
    <property type="match status" value="1"/>
</dbReference>
<dbReference type="EMBL" id="JAEACU010000007">
    <property type="protein sequence ID" value="KAH7522301.1"/>
    <property type="molecule type" value="Genomic_DNA"/>
</dbReference>
<dbReference type="NCBIfam" id="TIGR00788">
    <property type="entry name" value="fbt"/>
    <property type="match status" value="1"/>
</dbReference>
<dbReference type="Gene3D" id="1.20.1250.20">
    <property type="entry name" value="MFS general substrate transporter like domains"/>
    <property type="match status" value="1"/>
</dbReference>
<comment type="caution">
    <text evidence="9">The sequence shown here is derived from an EMBL/GenBank/DDBJ whole genome shotgun (WGS) entry which is preliminary data.</text>
</comment>
<accession>A0A978V4L8</accession>
<name>A0A978V4L8_ZIZJJ</name>
<dbReference type="InterPro" id="IPR036259">
    <property type="entry name" value="MFS_trans_sf"/>
</dbReference>
<evidence type="ECO:0000256" key="3">
    <source>
        <dbReference type="ARBA" id="ARBA00022448"/>
    </source>
</evidence>
<dbReference type="AlphaFoldDB" id="A0A978V4L8"/>
<dbReference type="Pfam" id="PF03092">
    <property type="entry name" value="BT1"/>
    <property type="match status" value="1"/>
</dbReference>
<evidence type="ECO:0000313" key="10">
    <source>
        <dbReference type="Proteomes" id="UP000813462"/>
    </source>
</evidence>
<evidence type="ECO:0000256" key="2">
    <source>
        <dbReference type="ARBA" id="ARBA00007015"/>
    </source>
</evidence>
<protein>
    <recommendedName>
        <fullName evidence="11">Folate-biopterin transporter 1, chloroplastic</fullName>
    </recommendedName>
</protein>
<dbReference type="InterPro" id="IPR039309">
    <property type="entry name" value="BT1"/>
</dbReference>
<feature type="transmembrane region" description="Helical" evidence="8">
    <location>
        <begin position="202"/>
        <end position="221"/>
    </location>
</feature>
<dbReference type="CDD" id="cd17484">
    <property type="entry name" value="MFS_FBT"/>
    <property type="match status" value="1"/>
</dbReference>
<organism evidence="9 10">
    <name type="scientific">Ziziphus jujuba var. spinosa</name>
    <dbReference type="NCBI Taxonomy" id="714518"/>
    <lineage>
        <taxon>Eukaryota</taxon>
        <taxon>Viridiplantae</taxon>
        <taxon>Streptophyta</taxon>
        <taxon>Embryophyta</taxon>
        <taxon>Tracheophyta</taxon>
        <taxon>Spermatophyta</taxon>
        <taxon>Magnoliopsida</taxon>
        <taxon>eudicotyledons</taxon>
        <taxon>Gunneridae</taxon>
        <taxon>Pentapetalae</taxon>
        <taxon>rosids</taxon>
        <taxon>fabids</taxon>
        <taxon>Rosales</taxon>
        <taxon>Rhamnaceae</taxon>
        <taxon>Paliureae</taxon>
        <taxon>Ziziphus</taxon>
    </lineage>
</organism>
<keyword evidence="4 8" id="KW-0812">Transmembrane</keyword>
<feature type="transmembrane region" description="Helical" evidence="8">
    <location>
        <begin position="525"/>
        <end position="544"/>
    </location>
</feature>
<dbReference type="PANTHER" id="PTHR31585:SF0">
    <property type="entry name" value="FOLATE-BIOPTERIN TRANSPORTER 1, CHLOROPLASTIC"/>
    <property type="match status" value="1"/>
</dbReference>
<evidence type="ECO:0000256" key="4">
    <source>
        <dbReference type="ARBA" id="ARBA00022692"/>
    </source>
</evidence>
<feature type="compositionally biased region" description="Low complexity" evidence="7">
    <location>
        <begin position="69"/>
        <end position="80"/>
    </location>
</feature>
<proteinExistence type="inferred from homology"/>
<feature type="transmembrane region" description="Helical" evidence="8">
    <location>
        <begin position="227"/>
        <end position="247"/>
    </location>
</feature>
<feature type="transmembrane region" description="Helical" evidence="8">
    <location>
        <begin position="349"/>
        <end position="368"/>
    </location>
</feature>
<dbReference type="Proteomes" id="UP000813462">
    <property type="component" value="Unassembled WGS sequence"/>
</dbReference>
<keyword evidence="3" id="KW-0813">Transport</keyword>
<reference evidence="9" key="1">
    <citation type="journal article" date="2021" name="Front. Plant Sci.">
        <title>Chromosome-Scale Genome Assembly for Chinese Sour Jujube and Insights Into Its Genome Evolution and Domestication Signature.</title>
        <authorList>
            <person name="Shen L.-Y."/>
            <person name="Luo H."/>
            <person name="Wang X.-L."/>
            <person name="Wang X.-M."/>
            <person name="Qiu X.-J."/>
            <person name="Liu H."/>
            <person name="Zhou S.-S."/>
            <person name="Jia K.-H."/>
            <person name="Nie S."/>
            <person name="Bao Y.-T."/>
            <person name="Zhang R.-G."/>
            <person name="Yun Q.-Z."/>
            <person name="Chai Y.-H."/>
            <person name="Lu J.-Y."/>
            <person name="Li Y."/>
            <person name="Zhao S.-W."/>
            <person name="Mao J.-F."/>
            <person name="Jia S.-G."/>
            <person name="Mao Y.-M."/>
        </authorList>
    </citation>
    <scope>NUCLEOTIDE SEQUENCE</scope>
    <source>
        <strain evidence="9">AT0</strain>
        <tissue evidence="9">Leaf</tissue>
    </source>
</reference>
<dbReference type="InterPro" id="IPR004324">
    <property type="entry name" value="FBT"/>
</dbReference>